<dbReference type="GO" id="GO:0005524">
    <property type="term" value="F:ATP binding"/>
    <property type="evidence" value="ECO:0007669"/>
    <property type="project" value="UniProtKB-KW"/>
</dbReference>
<dbReference type="InterPro" id="IPR016059">
    <property type="entry name" value="DNA_ligase_ATP-dep_CS"/>
</dbReference>
<comment type="similarity">
    <text evidence="2 10">Belongs to the ATP-dependent DNA ligase family.</text>
</comment>
<feature type="domain" description="ATP-dependent DNA ligase family profile" evidence="11">
    <location>
        <begin position="376"/>
        <end position="513"/>
    </location>
</feature>
<dbReference type="NCBIfam" id="TIGR00574">
    <property type="entry name" value="dnl1"/>
    <property type="match status" value="1"/>
</dbReference>
<keyword evidence="9" id="KW-0234">DNA repair</keyword>
<dbReference type="InterPro" id="IPR012310">
    <property type="entry name" value="DNA_ligase_ATP-dep_cent"/>
</dbReference>
<keyword evidence="9" id="KW-0227">DNA damage</keyword>
<evidence type="ECO:0000256" key="1">
    <source>
        <dbReference type="ARBA" id="ARBA00004123"/>
    </source>
</evidence>
<evidence type="ECO:0000256" key="4">
    <source>
        <dbReference type="ARBA" id="ARBA00022705"/>
    </source>
</evidence>
<dbReference type="CDD" id="cd07900">
    <property type="entry name" value="Adenylation_DNA_ligase_I_Euk"/>
    <property type="match status" value="1"/>
</dbReference>
<dbReference type="EMBL" id="AGSI01000009">
    <property type="protein sequence ID" value="EIE22772.1"/>
    <property type="molecule type" value="Genomic_DNA"/>
</dbReference>
<dbReference type="OrthoDB" id="206088at2759"/>
<dbReference type="FunFam" id="2.40.50.140:FF:000062">
    <property type="entry name" value="DNA ligase"/>
    <property type="match status" value="1"/>
</dbReference>
<evidence type="ECO:0000259" key="11">
    <source>
        <dbReference type="PROSITE" id="PS50160"/>
    </source>
</evidence>
<sequence length="643" mass="70534">GAAEVAAAGSAVKREAEEAVTWPEGTPAPYLVIARAFAAMESTTKRLAKDNIMAEMFRGILRCSPGDVVAAAYLTMGKIAPEHEGTELNVGGSIISTAIREATGVSRQKLHALYNELGDPGDVAEACRHTQTMLIQPAPLTVRGVFKSLHSMAQQKGAGATARRRQTILHLLRSCRDCETRYLVRTLVQNLRVGANWRSVIGSLARAVLLESEANRPAKARLDAAATAAVEAFHVCPSLDILVAAMLEPGGVENLDTRISLTPGVPLKPMLASITEGVADAIQQLQGQHFLAEYKYDGIRAQIHLHKNGDVRIFSRNCEERTSSFPDVADAVRSAAAGGCKEVVLDAELVAVDREKANELKSFQELSTRARGAITSLEVKVPVCVFAFDCLYVDGESLLKQPLQERRKRLAAALPSLRPGFVCLAQSHAGTEALIREHLQDALAAGTEGLMLKALTGPSATYQPSKRSNSWLKIKRDYCEELRDSLDLVPIGAWHGNGRKVGWYSPFLLAAWDPDAEEFQTVCRCMSGFSDAFYAQARPGMMHPHAMLISFHRIEGPRPYYSTNERPSVWFEPTEVWELRGADLTLSAVHKAAFGLIHPTRGVSLRFPRFVRLRDDKRPEEASTPEVIRCHILPHRLIIVFML</sequence>
<dbReference type="InterPro" id="IPR012340">
    <property type="entry name" value="NA-bd_OB-fold"/>
</dbReference>
<reference evidence="12 13" key="1">
    <citation type="journal article" date="2012" name="Genome Biol.">
        <title>The genome of the polar eukaryotic microalga coccomyxa subellipsoidea reveals traits of cold adaptation.</title>
        <authorList>
            <person name="Blanc G."/>
            <person name="Agarkova I."/>
            <person name="Grimwood J."/>
            <person name="Kuo A."/>
            <person name="Brueggeman A."/>
            <person name="Dunigan D."/>
            <person name="Gurnon J."/>
            <person name="Ladunga I."/>
            <person name="Lindquist E."/>
            <person name="Lucas S."/>
            <person name="Pangilinan J."/>
            <person name="Proschold T."/>
            <person name="Salamov A."/>
            <person name="Schmutz J."/>
            <person name="Weeks D."/>
            <person name="Yamada T."/>
            <person name="Claverie J.M."/>
            <person name="Grigoriev I."/>
            <person name="Van Etten J."/>
            <person name="Lomsadze A."/>
            <person name="Borodovsky M."/>
        </authorList>
    </citation>
    <scope>NUCLEOTIDE SEQUENCE [LARGE SCALE GENOMIC DNA]</scope>
    <source>
        <strain evidence="12 13">C-169</strain>
    </source>
</reference>
<dbReference type="Pfam" id="PF04679">
    <property type="entry name" value="DNA_ligase_A_C"/>
    <property type="match status" value="1"/>
</dbReference>
<evidence type="ECO:0000256" key="9">
    <source>
        <dbReference type="RuleBase" id="RU000617"/>
    </source>
</evidence>
<evidence type="ECO:0000256" key="7">
    <source>
        <dbReference type="ARBA" id="ARBA00023242"/>
    </source>
</evidence>
<keyword evidence="3 9" id="KW-0436">Ligase</keyword>
<proteinExistence type="inferred from homology"/>
<protein>
    <recommendedName>
        <fullName evidence="9">DNA ligase</fullName>
        <ecNumber evidence="9">6.5.1.1</ecNumber>
    </recommendedName>
</protein>
<evidence type="ECO:0000256" key="2">
    <source>
        <dbReference type="ARBA" id="ARBA00007572"/>
    </source>
</evidence>
<dbReference type="GO" id="GO:0003677">
    <property type="term" value="F:DNA binding"/>
    <property type="evidence" value="ECO:0007669"/>
    <property type="project" value="InterPro"/>
</dbReference>
<dbReference type="RefSeq" id="XP_005647316.1">
    <property type="nucleotide sequence ID" value="XM_005647259.1"/>
</dbReference>
<dbReference type="FunFam" id="3.30.470.30:FF:000002">
    <property type="entry name" value="DNA ligase"/>
    <property type="match status" value="1"/>
</dbReference>
<dbReference type="SUPFAM" id="SSF56091">
    <property type="entry name" value="DNA ligase/mRNA capping enzyme, catalytic domain"/>
    <property type="match status" value="1"/>
</dbReference>
<keyword evidence="9" id="KW-0233">DNA recombination</keyword>
<evidence type="ECO:0000256" key="5">
    <source>
        <dbReference type="ARBA" id="ARBA00022741"/>
    </source>
</evidence>
<keyword evidence="7" id="KW-0539">Nucleus</keyword>
<dbReference type="GO" id="GO:0006310">
    <property type="term" value="P:DNA recombination"/>
    <property type="evidence" value="ECO:0007669"/>
    <property type="project" value="UniProtKB-KW"/>
</dbReference>
<dbReference type="eggNOG" id="KOG0967">
    <property type="taxonomic scope" value="Eukaryota"/>
</dbReference>
<gene>
    <name evidence="12" type="ORF">COCSUDRAFT_16393</name>
</gene>
<dbReference type="Gene3D" id="1.10.3260.10">
    <property type="entry name" value="DNA ligase, ATP-dependent, N-terminal domain"/>
    <property type="match status" value="1"/>
</dbReference>
<dbReference type="SUPFAM" id="SSF117018">
    <property type="entry name" value="ATP-dependent DNA ligase DNA-binding domain"/>
    <property type="match status" value="1"/>
</dbReference>
<comment type="caution">
    <text evidence="12">The sequence shown here is derived from an EMBL/GenBank/DDBJ whole genome shotgun (WGS) entry which is preliminary data.</text>
</comment>
<evidence type="ECO:0000313" key="13">
    <source>
        <dbReference type="Proteomes" id="UP000007264"/>
    </source>
</evidence>
<dbReference type="GO" id="GO:0006273">
    <property type="term" value="P:lagging strand elongation"/>
    <property type="evidence" value="ECO:0007669"/>
    <property type="project" value="TreeGrafter"/>
</dbReference>
<keyword evidence="6 9" id="KW-0067">ATP-binding</keyword>
<dbReference type="GO" id="GO:0005634">
    <property type="term" value="C:nucleus"/>
    <property type="evidence" value="ECO:0007669"/>
    <property type="project" value="UniProtKB-SubCell"/>
</dbReference>
<dbReference type="EC" id="6.5.1.1" evidence="9"/>
<dbReference type="KEGG" id="csl:COCSUDRAFT_16393"/>
<dbReference type="Gene3D" id="2.40.50.140">
    <property type="entry name" value="Nucleic acid-binding proteins"/>
    <property type="match status" value="1"/>
</dbReference>
<organism evidence="12 13">
    <name type="scientific">Coccomyxa subellipsoidea (strain C-169)</name>
    <name type="common">Green microalga</name>
    <dbReference type="NCBI Taxonomy" id="574566"/>
    <lineage>
        <taxon>Eukaryota</taxon>
        <taxon>Viridiplantae</taxon>
        <taxon>Chlorophyta</taxon>
        <taxon>core chlorophytes</taxon>
        <taxon>Trebouxiophyceae</taxon>
        <taxon>Trebouxiophyceae incertae sedis</taxon>
        <taxon>Coccomyxaceae</taxon>
        <taxon>Coccomyxa</taxon>
        <taxon>Coccomyxa subellipsoidea</taxon>
    </lineage>
</organism>
<dbReference type="AlphaFoldDB" id="I0YWK3"/>
<dbReference type="SUPFAM" id="SSF50249">
    <property type="entry name" value="Nucleic acid-binding proteins"/>
    <property type="match status" value="1"/>
</dbReference>
<dbReference type="PANTHER" id="PTHR45674:SF9">
    <property type="entry name" value="DNA LIGASE 3"/>
    <property type="match status" value="1"/>
</dbReference>
<dbReference type="InterPro" id="IPR012309">
    <property type="entry name" value="DNA_ligase_ATP-dep_C"/>
</dbReference>
<dbReference type="InterPro" id="IPR012308">
    <property type="entry name" value="DNA_ligase_ATP-dep_N"/>
</dbReference>
<dbReference type="InterPro" id="IPR000977">
    <property type="entry name" value="DNA_ligase_ATP-dep"/>
</dbReference>
<dbReference type="PROSITE" id="PS00333">
    <property type="entry name" value="DNA_LIGASE_A2"/>
    <property type="match status" value="1"/>
</dbReference>
<dbReference type="GO" id="GO:0003910">
    <property type="term" value="F:DNA ligase (ATP) activity"/>
    <property type="evidence" value="ECO:0007669"/>
    <property type="project" value="UniProtKB-EC"/>
</dbReference>
<dbReference type="InterPro" id="IPR036599">
    <property type="entry name" value="DNA_ligase_N_sf"/>
</dbReference>
<dbReference type="PANTHER" id="PTHR45674">
    <property type="entry name" value="DNA LIGASE 1/3 FAMILY MEMBER"/>
    <property type="match status" value="1"/>
</dbReference>
<dbReference type="Proteomes" id="UP000007264">
    <property type="component" value="Unassembled WGS sequence"/>
</dbReference>
<dbReference type="CDD" id="cd07969">
    <property type="entry name" value="OBF_DNA_ligase_I"/>
    <property type="match status" value="1"/>
</dbReference>
<comment type="catalytic activity">
    <reaction evidence="8 9">
        <text>ATP + (deoxyribonucleotide)n-3'-hydroxyl + 5'-phospho-(deoxyribonucleotide)m = (deoxyribonucleotide)n+m + AMP + diphosphate.</text>
        <dbReference type="EC" id="6.5.1.1"/>
    </reaction>
</comment>
<dbReference type="GO" id="GO:0071897">
    <property type="term" value="P:DNA biosynthetic process"/>
    <property type="evidence" value="ECO:0007669"/>
    <property type="project" value="InterPro"/>
</dbReference>
<dbReference type="GO" id="GO:0006281">
    <property type="term" value="P:DNA repair"/>
    <property type="evidence" value="ECO:0007669"/>
    <property type="project" value="UniProtKB-KW"/>
</dbReference>
<dbReference type="Pfam" id="PF01068">
    <property type="entry name" value="DNA_ligase_A_M"/>
    <property type="match status" value="1"/>
</dbReference>
<evidence type="ECO:0000256" key="6">
    <source>
        <dbReference type="ARBA" id="ARBA00022840"/>
    </source>
</evidence>
<evidence type="ECO:0000256" key="10">
    <source>
        <dbReference type="RuleBase" id="RU004196"/>
    </source>
</evidence>
<dbReference type="STRING" id="574566.I0YWK3"/>
<dbReference type="InterPro" id="IPR050191">
    <property type="entry name" value="ATP-dep_DNA_ligase"/>
</dbReference>
<dbReference type="GeneID" id="17040759"/>
<feature type="non-terminal residue" evidence="12">
    <location>
        <position position="1"/>
    </location>
</feature>
<keyword evidence="4" id="KW-0235">DNA replication</keyword>
<comment type="subcellular location">
    <subcellularLocation>
        <location evidence="1">Nucleus</location>
    </subcellularLocation>
</comment>
<evidence type="ECO:0000313" key="12">
    <source>
        <dbReference type="EMBL" id="EIE22772.1"/>
    </source>
</evidence>
<keyword evidence="13" id="KW-1185">Reference proteome</keyword>
<evidence type="ECO:0000256" key="8">
    <source>
        <dbReference type="ARBA" id="ARBA00034003"/>
    </source>
</evidence>
<keyword evidence="5 9" id="KW-0547">Nucleotide-binding</keyword>
<dbReference type="Gene3D" id="3.30.470.30">
    <property type="entry name" value="DNA ligase/mRNA capping enzyme"/>
    <property type="match status" value="1"/>
</dbReference>
<dbReference type="PROSITE" id="PS00697">
    <property type="entry name" value="DNA_LIGASE_A1"/>
    <property type="match status" value="1"/>
</dbReference>
<evidence type="ECO:0000256" key="3">
    <source>
        <dbReference type="ARBA" id="ARBA00022598"/>
    </source>
</evidence>
<accession>I0YWK3</accession>
<name>I0YWK3_COCSC</name>
<dbReference type="Pfam" id="PF04675">
    <property type="entry name" value="DNA_ligase_A_N"/>
    <property type="match status" value="1"/>
</dbReference>
<dbReference type="PROSITE" id="PS50160">
    <property type="entry name" value="DNA_LIGASE_A3"/>
    <property type="match status" value="1"/>
</dbReference>